<evidence type="ECO:0000256" key="4">
    <source>
        <dbReference type="ARBA" id="ARBA00022989"/>
    </source>
</evidence>
<feature type="transmembrane region" description="Helical" evidence="6">
    <location>
        <begin position="123"/>
        <end position="148"/>
    </location>
</feature>
<name>A0A9W6FXP8_9BACT</name>
<dbReference type="GO" id="GO:0015920">
    <property type="term" value="P:lipopolysaccharide transport"/>
    <property type="evidence" value="ECO:0007669"/>
    <property type="project" value="TreeGrafter"/>
</dbReference>
<dbReference type="EMBL" id="BSDS01000001">
    <property type="protein sequence ID" value="GLI36742.1"/>
    <property type="molecule type" value="Genomic_DNA"/>
</dbReference>
<evidence type="ECO:0000256" key="2">
    <source>
        <dbReference type="ARBA" id="ARBA00022475"/>
    </source>
</evidence>
<reference evidence="7" key="1">
    <citation type="submission" date="2022-12" db="EMBL/GenBank/DDBJ databases">
        <title>Reference genome sequencing for broad-spectrum identification of bacterial and archaeal isolates by mass spectrometry.</title>
        <authorList>
            <person name="Sekiguchi Y."/>
            <person name="Tourlousse D.M."/>
        </authorList>
    </citation>
    <scope>NUCLEOTIDE SEQUENCE</scope>
    <source>
        <strain evidence="7">H2</strain>
    </source>
</reference>
<accession>A0A9W6FXP8</accession>
<dbReference type="NCBIfam" id="TIGR04407">
    <property type="entry name" value="LptF_YjgP"/>
    <property type="match status" value="1"/>
</dbReference>
<dbReference type="PANTHER" id="PTHR33529:SF6">
    <property type="entry name" value="YJGP_YJGQ FAMILY PERMEASE"/>
    <property type="match status" value="1"/>
</dbReference>
<dbReference type="AlphaFoldDB" id="A0A9W6FXP8"/>
<evidence type="ECO:0000256" key="1">
    <source>
        <dbReference type="ARBA" id="ARBA00004651"/>
    </source>
</evidence>
<gene>
    <name evidence="7" type="primary">lptF</name>
    <name evidence="7" type="ORF">GHYDROH2_02430</name>
</gene>
<dbReference type="InterPro" id="IPR005495">
    <property type="entry name" value="LptG/LptF_permease"/>
</dbReference>
<organism evidence="7 8">
    <name type="scientific">Geobacter hydrogenophilus</name>
    <dbReference type="NCBI Taxonomy" id="40983"/>
    <lineage>
        <taxon>Bacteria</taxon>
        <taxon>Pseudomonadati</taxon>
        <taxon>Thermodesulfobacteriota</taxon>
        <taxon>Desulfuromonadia</taxon>
        <taxon>Geobacterales</taxon>
        <taxon>Geobacteraceae</taxon>
        <taxon>Geobacter</taxon>
    </lineage>
</organism>
<keyword evidence="2" id="KW-1003">Cell membrane</keyword>
<feature type="transmembrane region" description="Helical" evidence="6">
    <location>
        <begin position="39"/>
        <end position="59"/>
    </location>
</feature>
<dbReference type="GO" id="GO:0043190">
    <property type="term" value="C:ATP-binding cassette (ABC) transporter complex"/>
    <property type="evidence" value="ECO:0007669"/>
    <property type="project" value="InterPro"/>
</dbReference>
<comment type="caution">
    <text evidence="7">The sequence shown here is derived from an EMBL/GenBank/DDBJ whole genome shotgun (WGS) entry which is preliminary data.</text>
</comment>
<dbReference type="PANTHER" id="PTHR33529">
    <property type="entry name" value="SLR0882 PROTEIN-RELATED"/>
    <property type="match status" value="1"/>
</dbReference>
<keyword evidence="4 6" id="KW-1133">Transmembrane helix</keyword>
<feature type="transmembrane region" description="Helical" evidence="6">
    <location>
        <begin position="306"/>
        <end position="324"/>
    </location>
</feature>
<dbReference type="Pfam" id="PF03739">
    <property type="entry name" value="LptF_LptG"/>
    <property type="match status" value="1"/>
</dbReference>
<sequence>MTRANCDVHPSVIYNPHAFVYHRASMTSILFRYIFKETAVPFVLGMAVFTFVLLMGRLLKLAEMVFAKGVPFLDVCRLILYMLPSFLLVAIPMAFLLAVLLSFGRLSADSEVTAMKAGGVGLGSLLTPVFTFAVLAYLVTTFITVYALPWGNTSFKRFLYEVIESRAATTIKEKVFIDDFPGLVVYIDDYDQASHKISGILIHDERNPEEPMTIFASTGVIAAAPEEKNVRLHLVNGSIHRGIDPGGYRLVEFRSYDLHVDLRQNAKKNQLDEQDMTLTQLIASRGNRQNNEKFRRDVSIELHKRFALPFACIVFAMVGVPLGIQNQRSGRAGGFSAGIIILMLYYVVMSAGKTIAEKEILPIPLAVWLPNVFFTAFGIYLLRLAATERPFPLIDRGRTLIGEAREWLHRRKAA</sequence>
<comment type="subcellular location">
    <subcellularLocation>
        <location evidence="1">Cell membrane</location>
        <topology evidence="1">Multi-pass membrane protein</topology>
    </subcellularLocation>
</comment>
<keyword evidence="3 6" id="KW-0812">Transmembrane</keyword>
<proteinExistence type="predicted"/>
<evidence type="ECO:0000313" key="8">
    <source>
        <dbReference type="Proteomes" id="UP001144352"/>
    </source>
</evidence>
<evidence type="ECO:0000256" key="5">
    <source>
        <dbReference type="ARBA" id="ARBA00023136"/>
    </source>
</evidence>
<dbReference type="Proteomes" id="UP001144352">
    <property type="component" value="Unassembled WGS sequence"/>
</dbReference>
<feature type="transmembrane region" description="Helical" evidence="6">
    <location>
        <begin position="330"/>
        <end position="348"/>
    </location>
</feature>
<feature type="transmembrane region" description="Helical" evidence="6">
    <location>
        <begin position="360"/>
        <end position="382"/>
    </location>
</feature>
<evidence type="ECO:0000313" key="7">
    <source>
        <dbReference type="EMBL" id="GLI36742.1"/>
    </source>
</evidence>
<protein>
    <submittedName>
        <fullName evidence="7">LPS export ABC transporter permease LptF</fullName>
    </submittedName>
</protein>
<dbReference type="InterPro" id="IPR030922">
    <property type="entry name" value="LptF"/>
</dbReference>
<keyword evidence="8" id="KW-1185">Reference proteome</keyword>
<feature type="transmembrane region" description="Helical" evidence="6">
    <location>
        <begin position="79"/>
        <end position="103"/>
    </location>
</feature>
<evidence type="ECO:0000256" key="3">
    <source>
        <dbReference type="ARBA" id="ARBA00022692"/>
    </source>
</evidence>
<keyword evidence="5 6" id="KW-0472">Membrane</keyword>
<dbReference type="GO" id="GO:0055085">
    <property type="term" value="P:transmembrane transport"/>
    <property type="evidence" value="ECO:0007669"/>
    <property type="project" value="InterPro"/>
</dbReference>
<evidence type="ECO:0000256" key="6">
    <source>
        <dbReference type="SAM" id="Phobius"/>
    </source>
</evidence>